<evidence type="ECO:0000313" key="2">
    <source>
        <dbReference type="EMBL" id="MBC2602039.1"/>
    </source>
</evidence>
<gene>
    <name evidence="2" type="ORF">H5P30_09650</name>
</gene>
<reference evidence="2 3" key="1">
    <citation type="submission" date="2020-07" db="EMBL/GenBank/DDBJ databases">
        <authorList>
            <person name="Feng X."/>
        </authorList>
    </citation>
    <scope>NUCLEOTIDE SEQUENCE [LARGE SCALE GENOMIC DNA]</scope>
    <source>
        <strain evidence="2 3">JCM14086</strain>
    </source>
</reference>
<evidence type="ECO:0000313" key="3">
    <source>
        <dbReference type="Proteomes" id="UP000525652"/>
    </source>
</evidence>
<feature type="region of interest" description="Disordered" evidence="1">
    <location>
        <begin position="56"/>
        <end position="80"/>
    </location>
</feature>
<dbReference type="Proteomes" id="UP000525652">
    <property type="component" value="Unassembled WGS sequence"/>
</dbReference>
<proteinExistence type="predicted"/>
<accession>A0A7X1AY47</accession>
<organism evidence="2 3">
    <name type="scientific">Puniceicoccus vermicola</name>
    <dbReference type="NCBI Taxonomy" id="388746"/>
    <lineage>
        <taxon>Bacteria</taxon>
        <taxon>Pseudomonadati</taxon>
        <taxon>Verrucomicrobiota</taxon>
        <taxon>Opitutia</taxon>
        <taxon>Puniceicoccales</taxon>
        <taxon>Puniceicoccaceae</taxon>
        <taxon>Puniceicoccus</taxon>
    </lineage>
</organism>
<dbReference type="AlphaFoldDB" id="A0A7X1AY47"/>
<dbReference type="EMBL" id="JACHVA010000081">
    <property type="protein sequence ID" value="MBC2602039.1"/>
    <property type="molecule type" value="Genomic_DNA"/>
</dbReference>
<dbReference type="RefSeq" id="WP_185692738.1">
    <property type="nucleotide sequence ID" value="NZ_JACHVA010000081.1"/>
</dbReference>
<evidence type="ECO:0000256" key="1">
    <source>
        <dbReference type="SAM" id="MobiDB-lite"/>
    </source>
</evidence>
<keyword evidence="3" id="KW-1185">Reference proteome</keyword>
<sequence>MERDKKAKAHLLGIGLDHSDGHKRVTRADKFSIVGGSEETHGRMTETLVKTFEDLSRKGKSLEDTDKKELSDIIHKNTPN</sequence>
<name>A0A7X1AY47_9BACT</name>
<protein>
    <submittedName>
        <fullName evidence="2">Uncharacterized protein</fullName>
    </submittedName>
</protein>
<comment type="caution">
    <text evidence="2">The sequence shown here is derived from an EMBL/GenBank/DDBJ whole genome shotgun (WGS) entry which is preliminary data.</text>
</comment>